<dbReference type="SUPFAM" id="SSF159594">
    <property type="entry name" value="XCC0632-like"/>
    <property type="match status" value="1"/>
</dbReference>
<evidence type="ECO:0000259" key="1">
    <source>
        <dbReference type="Pfam" id="PF03886"/>
    </source>
</evidence>
<dbReference type="AlphaFoldDB" id="A0AA86N3F2"/>
<gene>
    <name evidence="2" type="ORF">DNFV4_04394</name>
</gene>
<proteinExistence type="predicted"/>
<reference evidence="2" key="1">
    <citation type="submission" date="2022-10" db="EMBL/GenBank/DDBJ databases">
        <authorList>
            <person name="Koch H."/>
        </authorList>
    </citation>
    <scope>NUCLEOTIDE SEQUENCE</scope>
    <source>
        <strain evidence="2">DNF</strain>
    </source>
</reference>
<dbReference type="EMBL" id="OX365700">
    <property type="protein sequence ID" value="CAI4033952.1"/>
    <property type="molecule type" value="Genomic_DNA"/>
</dbReference>
<accession>A0AA86N3F2</accession>
<organism evidence="2 3">
    <name type="scientific">Nitrospira tepida</name>
    <dbReference type="NCBI Taxonomy" id="2973512"/>
    <lineage>
        <taxon>Bacteria</taxon>
        <taxon>Pseudomonadati</taxon>
        <taxon>Nitrospirota</taxon>
        <taxon>Nitrospiria</taxon>
        <taxon>Nitrospirales</taxon>
        <taxon>Nitrospiraceae</taxon>
        <taxon>Nitrospira</taxon>
    </lineage>
</organism>
<evidence type="ECO:0000313" key="2">
    <source>
        <dbReference type="EMBL" id="CAI4033952.1"/>
    </source>
</evidence>
<sequence length="224" mass="24126">MAGTGMKGWRASRLAARMLAAGGLCCVLAGCFSVPRETRETVRTFVLTLDAQSNGADAPPAKPGAGLLVVNVPQAQPGFESPNMAYVQRPYEIGYYAAHQWAEAPSRMLQPLLVRTLERTGVWRAVMAMPTSVRGDVRLDLDQVVLVQEFLQRPSRVLVSLRAQLIAMPSYQVVGIRRFEMSEPAPTDDAYGGAVAANRALQILLKDLGDWAAGCVNARPAGAC</sequence>
<dbReference type="Proteomes" id="UP001179121">
    <property type="component" value="Chromosome"/>
</dbReference>
<dbReference type="Pfam" id="PF03886">
    <property type="entry name" value="ABC_trans_aux"/>
    <property type="match status" value="1"/>
</dbReference>
<dbReference type="KEGG" id="nti:DNFV4_04394"/>
<keyword evidence="3" id="KW-1185">Reference proteome</keyword>
<dbReference type="Gene3D" id="3.40.50.10610">
    <property type="entry name" value="ABC-type transport auxiliary lipoprotein component"/>
    <property type="match status" value="1"/>
</dbReference>
<evidence type="ECO:0000313" key="3">
    <source>
        <dbReference type="Proteomes" id="UP001179121"/>
    </source>
</evidence>
<name>A0AA86N3F2_9BACT</name>
<protein>
    <submittedName>
        <fullName evidence="2">ABC_trans_aux domain-containing protein</fullName>
    </submittedName>
</protein>
<dbReference type="PROSITE" id="PS51257">
    <property type="entry name" value="PROKAR_LIPOPROTEIN"/>
    <property type="match status" value="1"/>
</dbReference>
<dbReference type="InterPro" id="IPR005586">
    <property type="entry name" value="ABC_trans_aux"/>
</dbReference>
<feature type="domain" description="ABC-type transport auxiliary lipoprotein component" evidence="1">
    <location>
        <begin position="48"/>
        <end position="205"/>
    </location>
</feature>